<dbReference type="Proteomes" id="UP000249390">
    <property type="component" value="Unassembled WGS sequence"/>
</dbReference>
<feature type="domain" description="DUF220" evidence="1">
    <location>
        <begin position="133"/>
        <end position="204"/>
    </location>
</feature>
<dbReference type="Gene3D" id="3.30.530.20">
    <property type="match status" value="1"/>
</dbReference>
<evidence type="ECO:0000313" key="3">
    <source>
        <dbReference type="Proteomes" id="UP000249390"/>
    </source>
</evidence>
<dbReference type="EMBL" id="NQVE01000027">
    <property type="protein sequence ID" value="RAL53271.1"/>
    <property type="molecule type" value="Genomic_DNA"/>
</dbReference>
<dbReference type="InterPro" id="IPR003863">
    <property type="entry name" value="DUF220"/>
</dbReference>
<organism evidence="2 3">
    <name type="scientific">Cuscuta australis</name>
    <dbReference type="NCBI Taxonomy" id="267555"/>
    <lineage>
        <taxon>Eukaryota</taxon>
        <taxon>Viridiplantae</taxon>
        <taxon>Streptophyta</taxon>
        <taxon>Embryophyta</taxon>
        <taxon>Tracheophyta</taxon>
        <taxon>Spermatophyta</taxon>
        <taxon>Magnoliopsida</taxon>
        <taxon>eudicotyledons</taxon>
        <taxon>Gunneridae</taxon>
        <taxon>Pentapetalae</taxon>
        <taxon>asterids</taxon>
        <taxon>lamiids</taxon>
        <taxon>Solanales</taxon>
        <taxon>Convolvulaceae</taxon>
        <taxon>Cuscuteae</taxon>
        <taxon>Cuscuta</taxon>
        <taxon>Cuscuta subgen. Grammica</taxon>
        <taxon>Cuscuta sect. Cleistogrammica</taxon>
    </lineage>
</organism>
<protein>
    <recommendedName>
        <fullName evidence="1">DUF220 domain-containing protein</fullName>
    </recommendedName>
</protein>
<dbReference type="PANTHER" id="PTHR31385:SF1">
    <property type="entry name" value="PUTATIVE (DUF220)-RELATED"/>
    <property type="match status" value="1"/>
</dbReference>
<comment type="caution">
    <text evidence="2">The sequence shown here is derived from an EMBL/GenBank/DDBJ whole genome shotgun (WGS) entry which is preliminary data.</text>
</comment>
<name>A0A328E9U0_9ASTE</name>
<proteinExistence type="predicted"/>
<dbReference type="PANTHER" id="PTHR31385">
    <property type="entry name" value="PUTATIVE (DUF220)-RELATED"/>
    <property type="match status" value="1"/>
</dbReference>
<sequence length="297" mass="33793">MNSFLSDLQSKIGKSMETNFKRLRGDGDALMESMVLDVDLEKQMQPWKDDPTWTDHPPHIEVTVPKGSLCKLNLKVDVGLPPDAVFNIVTDPENKKVFKNIQKVISRKVLVDEGSRQVVELEQAALWKFLWWSGTISVHVLVDQNREDRTMKFKQVKGGFMKKFEGCWRVEPLLVDEELCHPFRPQNVTDYLSCTKGKGRIGSKLSLEQLIEPALLPPAPISGYIRGIATKTTEMIISDLLAESARIRRSSQGEFESLKSSGDSRDDNLWDIKERWASKRRNGRNRSGRSSFDDSSK</sequence>
<dbReference type="Pfam" id="PF02713">
    <property type="entry name" value="DUF220"/>
    <property type="match status" value="1"/>
</dbReference>
<dbReference type="SUPFAM" id="SSF55961">
    <property type="entry name" value="Bet v1-like"/>
    <property type="match status" value="1"/>
</dbReference>
<dbReference type="InterPro" id="IPR023393">
    <property type="entry name" value="START-like_dom_sf"/>
</dbReference>
<evidence type="ECO:0000313" key="2">
    <source>
        <dbReference type="EMBL" id="RAL53271.1"/>
    </source>
</evidence>
<dbReference type="AlphaFoldDB" id="A0A328E9U0"/>
<keyword evidence="3" id="KW-1185">Reference proteome</keyword>
<accession>A0A328E9U0</accession>
<gene>
    <name evidence="2" type="ORF">DM860_006943</name>
</gene>
<evidence type="ECO:0000259" key="1">
    <source>
        <dbReference type="Pfam" id="PF02713"/>
    </source>
</evidence>
<reference evidence="2 3" key="1">
    <citation type="submission" date="2018-06" db="EMBL/GenBank/DDBJ databases">
        <title>The Genome of Cuscuta australis (Dodder) Provides Insight into the Evolution of Plant Parasitism.</title>
        <authorList>
            <person name="Liu H."/>
        </authorList>
    </citation>
    <scope>NUCLEOTIDE SEQUENCE [LARGE SCALE GENOMIC DNA]</scope>
    <source>
        <strain evidence="3">cv. Yunnan</strain>
        <tissue evidence="2">Vines</tissue>
    </source>
</reference>